<evidence type="ECO:0000259" key="2">
    <source>
        <dbReference type="Pfam" id="PF18962"/>
    </source>
</evidence>
<gene>
    <name evidence="4" type="ORF">FHS68_001604</name>
</gene>
<dbReference type="InterPro" id="IPR026444">
    <property type="entry name" value="Secre_tail"/>
</dbReference>
<evidence type="ECO:0000256" key="1">
    <source>
        <dbReference type="SAM" id="MobiDB-lite"/>
    </source>
</evidence>
<dbReference type="InterPro" id="IPR015943">
    <property type="entry name" value="WD40/YVTN_repeat-like_dom_sf"/>
</dbReference>
<comment type="caution">
    <text evidence="4">The sequence shown here is derived from an EMBL/GenBank/DDBJ whole genome shotgun (WGS) entry which is preliminary data.</text>
</comment>
<evidence type="ECO:0000259" key="3">
    <source>
        <dbReference type="Pfam" id="PF20009"/>
    </source>
</evidence>
<dbReference type="EMBL" id="JAASQJ010000002">
    <property type="protein sequence ID" value="NIJ52434.1"/>
    <property type="molecule type" value="Genomic_DNA"/>
</dbReference>
<protein>
    <recommendedName>
        <fullName evidence="6">Por secretion system C-terminal sorting domain-containing protein</fullName>
    </recommendedName>
</protein>
<dbReference type="RefSeq" id="WP_167268904.1">
    <property type="nucleotide sequence ID" value="NZ_JAASQJ010000002.1"/>
</dbReference>
<dbReference type="Pfam" id="PF18962">
    <property type="entry name" value="Por_Secre_tail"/>
    <property type="match status" value="1"/>
</dbReference>
<dbReference type="InterPro" id="IPR045474">
    <property type="entry name" value="GEVED"/>
</dbReference>
<organism evidence="4 5">
    <name type="scientific">Dyadobacter arcticus</name>
    <dbReference type="NCBI Taxonomy" id="1078754"/>
    <lineage>
        <taxon>Bacteria</taxon>
        <taxon>Pseudomonadati</taxon>
        <taxon>Bacteroidota</taxon>
        <taxon>Cytophagia</taxon>
        <taxon>Cytophagales</taxon>
        <taxon>Spirosomataceae</taxon>
        <taxon>Dyadobacter</taxon>
    </lineage>
</organism>
<accession>A0ABX0UK90</accession>
<dbReference type="NCBIfam" id="TIGR04183">
    <property type="entry name" value="Por_Secre_tail"/>
    <property type="match status" value="1"/>
</dbReference>
<feature type="region of interest" description="Disordered" evidence="1">
    <location>
        <begin position="446"/>
        <end position="474"/>
    </location>
</feature>
<sequence length="763" mass="81502">MKALYFDDLVLLMGKKLILLFVLLNIISVSRAQQRISGSTMNENARVNDDFGTIVVSKKTQPEISPGVNFTFFTDIPSIPSFVLNDDPSFISMQDMGMGENNIMWAIAAPESGTGNGNIYYRTAGTSAWVQAPGMGMRIDVTLRGHSVLVNEAGAVFTWNSNSNSFQLLSASINAVDIGVSAGTVQNAFVLVRNFGCHTLARSTGSGFFTSYPNVCGTRLDVAPDGSVYVLSELAGEVYRVTFSGDAATIAQTFPSLSFRDITVAADGKVWAVNSTTSYYLENGVWVADLNSSGIGFGSNPSGLSAGSDGDTPILTLNAEDDVPTSDRGQIIQRRENGSWMNSHKVRQSGNANSIVLNVAPGTYRVEENPTQPAWKLVSINSAGGSVATSLENRNASVTVGAGQTVHVEFVNAGYDYGDAPASYGTKAADNGAVHQVNPALTLGSTIDIDADGGTSPPASGDDNTGTDDEDGISSFPVISAAGSGTFTNYTVKVSARNGTASTANLCGWIDWNNNGTFESLEGVCTTLAPAGTEATLVWPAVAMSGFERRIGTFGRFRLTTDVLTTGGMTGMATNGEVEDYFLPFSDALPVTLITFEASARENYVALKWATAEEINADRFEIEHSTNGKNWNLVGTVVAKGESSVQANYTFEHKAPVKDRNFYRLKMIDHDKTFSLSKIISVLFDKTSTLTAYPNPASNRILISNDEVVKQVTLHAISGAKVFESQKHFYNGIDVSKLSQGMYILSIIQLDGTVSTQKVLITR</sequence>
<dbReference type="SUPFAM" id="SSF75011">
    <property type="entry name" value="3-carboxy-cis,cis-mucoante lactonizing enzyme"/>
    <property type="match status" value="1"/>
</dbReference>
<evidence type="ECO:0000313" key="4">
    <source>
        <dbReference type="EMBL" id="NIJ52434.1"/>
    </source>
</evidence>
<proteinExistence type="predicted"/>
<dbReference type="Proteomes" id="UP001179181">
    <property type="component" value="Unassembled WGS sequence"/>
</dbReference>
<evidence type="ECO:0008006" key="6">
    <source>
        <dbReference type="Google" id="ProtNLM"/>
    </source>
</evidence>
<evidence type="ECO:0000313" key="5">
    <source>
        <dbReference type="Proteomes" id="UP001179181"/>
    </source>
</evidence>
<dbReference type="Gene3D" id="2.130.10.10">
    <property type="entry name" value="YVTN repeat-like/Quinoprotein amine dehydrogenase"/>
    <property type="match status" value="1"/>
</dbReference>
<dbReference type="Pfam" id="PF20009">
    <property type="entry name" value="GEVED"/>
    <property type="match status" value="1"/>
</dbReference>
<feature type="domain" description="GEVED" evidence="3">
    <location>
        <begin position="506"/>
        <end position="583"/>
    </location>
</feature>
<name>A0ABX0UK90_9BACT</name>
<keyword evidence="5" id="KW-1185">Reference proteome</keyword>
<feature type="domain" description="Secretion system C-terminal sorting" evidence="2">
    <location>
        <begin position="693"/>
        <end position="761"/>
    </location>
</feature>
<reference evidence="4 5" key="1">
    <citation type="submission" date="2020-03" db="EMBL/GenBank/DDBJ databases">
        <title>Genomic Encyclopedia of Type Strains, Phase IV (KMG-IV): sequencing the most valuable type-strain genomes for metagenomic binning, comparative biology and taxonomic classification.</title>
        <authorList>
            <person name="Goeker M."/>
        </authorList>
    </citation>
    <scope>NUCLEOTIDE SEQUENCE [LARGE SCALE GENOMIC DNA]</scope>
    <source>
        <strain evidence="4 5">DSM 102865</strain>
    </source>
</reference>